<feature type="transmembrane region" description="Helical" evidence="7">
    <location>
        <begin position="47"/>
        <end position="69"/>
    </location>
</feature>
<reference evidence="8 9" key="1">
    <citation type="submission" date="2020-08" db="EMBL/GenBank/DDBJ databases">
        <title>Genomic Encyclopedia of Type Strains, Phase IV (KMG-IV): sequencing the most valuable type-strain genomes for metagenomic binning, comparative biology and taxonomic classification.</title>
        <authorList>
            <person name="Goeker M."/>
        </authorList>
    </citation>
    <scope>NUCLEOTIDE SEQUENCE [LARGE SCALE GENOMIC DNA]</scope>
    <source>
        <strain evidence="8 9">DSM 103733</strain>
    </source>
</reference>
<dbReference type="PANTHER" id="PTHR30188:SF4">
    <property type="entry name" value="PROTEIN TRIGALACTOSYLDIACYLGLYCEROL 1, CHLOROPLASTIC"/>
    <property type="match status" value="1"/>
</dbReference>
<evidence type="ECO:0000256" key="4">
    <source>
        <dbReference type="ARBA" id="ARBA00022692"/>
    </source>
</evidence>
<dbReference type="PANTHER" id="PTHR30188">
    <property type="entry name" value="ABC TRANSPORTER PERMEASE PROTEIN-RELATED"/>
    <property type="match status" value="1"/>
</dbReference>
<name>A0A841JPX4_9BACT</name>
<feature type="transmembrane region" description="Helical" evidence="7">
    <location>
        <begin position="145"/>
        <end position="175"/>
    </location>
</feature>
<dbReference type="Pfam" id="PF02405">
    <property type="entry name" value="MlaE"/>
    <property type="match status" value="1"/>
</dbReference>
<keyword evidence="3" id="KW-0813">Transport</keyword>
<dbReference type="Proteomes" id="UP000538666">
    <property type="component" value="Unassembled WGS sequence"/>
</dbReference>
<dbReference type="GO" id="GO:0043190">
    <property type="term" value="C:ATP-binding cassette (ABC) transporter complex"/>
    <property type="evidence" value="ECO:0007669"/>
    <property type="project" value="InterPro"/>
</dbReference>
<comment type="caution">
    <text evidence="8">The sequence shown here is derived from an EMBL/GenBank/DDBJ whole genome shotgun (WGS) entry which is preliminary data.</text>
</comment>
<evidence type="ECO:0000256" key="2">
    <source>
        <dbReference type="ARBA" id="ARBA00007556"/>
    </source>
</evidence>
<dbReference type="RefSeq" id="WP_050057700.1">
    <property type="nucleotide sequence ID" value="NZ_JACHEK010000001.1"/>
</dbReference>
<evidence type="ECO:0000256" key="6">
    <source>
        <dbReference type="ARBA" id="ARBA00023136"/>
    </source>
</evidence>
<gene>
    <name evidence="8" type="ORF">HNQ77_000413</name>
</gene>
<comment type="caution">
    <text evidence="7">Lacks conserved residue(s) required for the propagation of feature annotation.</text>
</comment>
<evidence type="ECO:0000256" key="3">
    <source>
        <dbReference type="ARBA" id="ARBA00022448"/>
    </source>
</evidence>
<feature type="transmembrane region" description="Helical" evidence="7">
    <location>
        <begin position="195"/>
        <end position="216"/>
    </location>
</feature>
<protein>
    <submittedName>
        <fullName evidence="8">Phospholipid/cholesterol/gamma-HCH transport system permease protein</fullName>
    </submittedName>
</protein>
<keyword evidence="9" id="KW-1185">Reference proteome</keyword>
<accession>A0A841JPX4</accession>
<dbReference type="InterPro" id="IPR030802">
    <property type="entry name" value="Permease_MalE"/>
</dbReference>
<evidence type="ECO:0000313" key="9">
    <source>
        <dbReference type="Proteomes" id="UP000538666"/>
    </source>
</evidence>
<keyword evidence="6 7" id="KW-0472">Membrane</keyword>
<dbReference type="AlphaFoldDB" id="A0A841JPX4"/>
<comment type="subcellular location">
    <subcellularLocation>
        <location evidence="1">Membrane</location>
        <topology evidence="1">Multi-pass membrane protein</topology>
    </subcellularLocation>
</comment>
<dbReference type="EMBL" id="JACHEK010000001">
    <property type="protein sequence ID" value="MBB6142475.1"/>
    <property type="molecule type" value="Genomic_DNA"/>
</dbReference>
<dbReference type="InterPro" id="IPR003453">
    <property type="entry name" value="ABC_MlaE_roteobac"/>
</dbReference>
<comment type="similarity">
    <text evidence="2 7">Belongs to the MlaE permease family.</text>
</comment>
<proteinExistence type="inferred from homology"/>
<evidence type="ECO:0000313" key="8">
    <source>
        <dbReference type="EMBL" id="MBB6142475.1"/>
    </source>
</evidence>
<organism evidence="8 9">
    <name type="scientific">Silvibacterium bohemicum</name>
    <dbReference type="NCBI Taxonomy" id="1577686"/>
    <lineage>
        <taxon>Bacteria</taxon>
        <taxon>Pseudomonadati</taxon>
        <taxon>Acidobacteriota</taxon>
        <taxon>Terriglobia</taxon>
        <taxon>Terriglobales</taxon>
        <taxon>Acidobacteriaceae</taxon>
        <taxon>Silvibacterium</taxon>
    </lineage>
</organism>
<dbReference type="GO" id="GO:0005548">
    <property type="term" value="F:phospholipid transporter activity"/>
    <property type="evidence" value="ECO:0007669"/>
    <property type="project" value="TreeGrafter"/>
</dbReference>
<dbReference type="NCBIfam" id="TIGR00056">
    <property type="entry name" value="MlaE family lipid ABC transporter permease subunit"/>
    <property type="match status" value="1"/>
</dbReference>
<keyword evidence="4 7" id="KW-0812">Transmembrane</keyword>
<keyword evidence="5 7" id="KW-1133">Transmembrane helix</keyword>
<evidence type="ECO:0000256" key="5">
    <source>
        <dbReference type="ARBA" id="ARBA00022989"/>
    </source>
</evidence>
<evidence type="ECO:0000256" key="1">
    <source>
        <dbReference type="ARBA" id="ARBA00004141"/>
    </source>
</evidence>
<feature type="transmembrane region" description="Helical" evidence="7">
    <location>
        <begin position="236"/>
        <end position="257"/>
    </location>
</feature>
<sequence>MPFTTIDAAAKRGVTSVQEYSLLSARALGNLFRRPFYGADIITQADMIGVGSLPIVILTGFFTGGVLALQSASTLAQFGAAAVTGQLVSMSMIKELGPVLTSLMVSGRNASGMASELGSMMVTEQIDAMRALGTDPLKKLVMPRLVATIIMMFFLTILSDTVGILGGAACAVFLLGQDSSQYFHTAYQTIHYADIIQGLVKPVFFGFIISTIGCYYGMNTRGGTQGVGRSTTQAVVVSSVMIIASDFVLSRFMIGIFGR</sequence>
<evidence type="ECO:0000256" key="7">
    <source>
        <dbReference type="RuleBase" id="RU362044"/>
    </source>
</evidence>
<dbReference type="OrthoDB" id="9810518at2"/>